<protein>
    <recommendedName>
        <fullName evidence="3">Glycosyltransferase subfamily 4-like N-terminal domain-containing protein</fullName>
    </recommendedName>
</protein>
<organism evidence="4 5">
    <name type="scientific">Tractidigestivibacter scatoligenes</name>
    <name type="common">Olsenella scatoligenes</name>
    <dbReference type="NCBI Taxonomy" id="1299998"/>
    <lineage>
        <taxon>Bacteria</taxon>
        <taxon>Bacillati</taxon>
        <taxon>Actinomycetota</taxon>
        <taxon>Coriobacteriia</taxon>
        <taxon>Coriobacteriales</taxon>
        <taxon>Atopobiaceae</taxon>
        <taxon>Tractidigestivibacter</taxon>
    </lineage>
</organism>
<keyword evidence="1" id="KW-0328">Glycosyltransferase</keyword>
<evidence type="ECO:0000256" key="2">
    <source>
        <dbReference type="ARBA" id="ARBA00022679"/>
    </source>
</evidence>
<dbReference type="STRING" id="1299998.AUL39_05640"/>
<dbReference type="EMBL" id="LOJF01000009">
    <property type="protein sequence ID" value="KUH58476.1"/>
    <property type="molecule type" value="Genomic_DNA"/>
</dbReference>
<dbReference type="GO" id="GO:1901137">
    <property type="term" value="P:carbohydrate derivative biosynthetic process"/>
    <property type="evidence" value="ECO:0007669"/>
    <property type="project" value="UniProtKB-ARBA"/>
</dbReference>
<evidence type="ECO:0000313" key="5">
    <source>
        <dbReference type="Proteomes" id="UP000054078"/>
    </source>
</evidence>
<dbReference type="RefSeq" id="WP_059054564.1">
    <property type="nucleotide sequence ID" value="NZ_LOJF01000009.1"/>
</dbReference>
<dbReference type="Pfam" id="PF13692">
    <property type="entry name" value="Glyco_trans_1_4"/>
    <property type="match status" value="1"/>
</dbReference>
<dbReference type="Pfam" id="PF13579">
    <property type="entry name" value="Glyco_trans_4_4"/>
    <property type="match status" value="1"/>
</dbReference>
<dbReference type="GO" id="GO:0016757">
    <property type="term" value="F:glycosyltransferase activity"/>
    <property type="evidence" value="ECO:0007669"/>
    <property type="project" value="UniProtKB-KW"/>
</dbReference>
<dbReference type="OrthoDB" id="9790710at2"/>
<evidence type="ECO:0000259" key="3">
    <source>
        <dbReference type="Pfam" id="PF13579"/>
    </source>
</evidence>
<keyword evidence="2" id="KW-0808">Transferase</keyword>
<dbReference type="AlphaFoldDB" id="A0A100YVI9"/>
<dbReference type="SUPFAM" id="SSF53756">
    <property type="entry name" value="UDP-Glycosyltransferase/glycogen phosphorylase"/>
    <property type="match status" value="1"/>
</dbReference>
<dbReference type="InterPro" id="IPR028098">
    <property type="entry name" value="Glyco_trans_4-like_N"/>
</dbReference>
<reference evidence="4 5" key="1">
    <citation type="submission" date="2015-12" db="EMBL/GenBank/DDBJ databases">
        <title>Draft Genome Sequence of Olsenella scatoligenes SK9K4T; a Producer of 3-Methylindole- (skatole) and 4-Methylphenol- (p-cresol) Isolated from Pig Feces.</title>
        <authorList>
            <person name="Li X."/>
            <person name="Borg B."/>
            <person name="Canibe N."/>
        </authorList>
    </citation>
    <scope>NUCLEOTIDE SEQUENCE [LARGE SCALE GENOMIC DNA]</scope>
    <source>
        <strain evidence="4 5">SK9K4</strain>
    </source>
</reference>
<comment type="caution">
    <text evidence="4">The sequence shown here is derived from an EMBL/GenBank/DDBJ whole genome shotgun (WGS) entry which is preliminary data.</text>
</comment>
<evidence type="ECO:0000313" key="4">
    <source>
        <dbReference type="EMBL" id="KUH58476.1"/>
    </source>
</evidence>
<dbReference type="PANTHER" id="PTHR45947:SF3">
    <property type="entry name" value="SULFOQUINOVOSYL TRANSFERASE SQD2"/>
    <property type="match status" value="1"/>
</dbReference>
<feature type="domain" description="Glycosyltransferase subfamily 4-like N-terminal" evidence="3">
    <location>
        <begin position="14"/>
        <end position="193"/>
    </location>
</feature>
<dbReference type="InterPro" id="IPR050194">
    <property type="entry name" value="Glycosyltransferase_grp1"/>
</dbReference>
<dbReference type="PANTHER" id="PTHR45947">
    <property type="entry name" value="SULFOQUINOVOSYL TRANSFERASE SQD2"/>
    <property type="match status" value="1"/>
</dbReference>
<keyword evidence="5" id="KW-1185">Reference proteome</keyword>
<sequence>MRILNVSAQKPDGTGSGTFLAQTVASQVELGYETAVICGIDDGDQTSALPGQTAVFPVRFMTPELPFHVCGMSDEMPYSATRYRDLTPAMETRFEAAFLAALERALADFAPDVVLCHHLYLLSSIVREQIKGIPVAVICHSTDLRQMATHDLERPRIISAMRCADAVFCLHRAQAEEVVRVYGIDPLRVHVTGTGYNSCVFNQEGPRVPRQAGRICFVGKVSFKKGVESLLSAMDLISPAAIGGRSLELVLVGGHDPASQDYRRIAAKVGAATAWPVRMAGRVPTEELVRIYRSSDVFVLPSFYEGLPLVGIEALACGDKVVMTALPGVREGMGDVLPGNPIQWVEPPAMLDVDTPDPGSLPAFERRLADAIVHSLVTPQPSFDVTHASWDKVVSRMLMCLREADIA</sequence>
<dbReference type="Proteomes" id="UP000054078">
    <property type="component" value="Unassembled WGS sequence"/>
</dbReference>
<name>A0A100YVI9_TRASO</name>
<accession>A0A100YVI9</accession>
<gene>
    <name evidence="4" type="ORF">AUL39_05640</name>
</gene>
<proteinExistence type="predicted"/>
<dbReference type="Gene3D" id="3.40.50.2000">
    <property type="entry name" value="Glycogen Phosphorylase B"/>
    <property type="match status" value="2"/>
</dbReference>
<evidence type="ECO:0000256" key="1">
    <source>
        <dbReference type="ARBA" id="ARBA00022676"/>
    </source>
</evidence>